<dbReference type="Proteomes" id="UP000280417">
    <property type="component" value="Unassembled WGS sequence"/>
</dbReference>
<evidence type="ECO:0000313" key="2">
    <source>
        <dbReference type="Proteomes" id="UP000280417"/>
    </source>
</evidence>
<dbReference type="EMBL" id="QMQA01000091">
    <property type="protein sequence ID" value="RLE13519.1"/>
    <property type="molecule type" value="Genomic_DNA"/>
</dbReference>
<reference evidence="1 2" key="1">
    <citation type="submission" date="2018-06" db="EMBL/GenBank/DDBJ databases">
        <title>Extensive metabolic versatility and redundancy in microbially diverse, dynamic hydrothermal sediments.</title>
        <authorList>
            <person name="Dombrowski N."/>
            <person name="Teske A."/>
            <person name="Baker B.J."/>
        </authorList>
    </citation>
    <scope>NUCLEOTIDE SEQUENCE [LARGE SCALE GENOMIC DNA]</scope>
    <source>
        <strain evidence="1">B3_G15</strain>
    </source>
</reference>
<organism evidence="1 2">
    <name type="scientific">Aerophobetes bacterium</name>
    <dbReference type="NCBI Taxonomy" id="2030807"/>
    <lineage>
        <taxon>Bacteria</taxon>
        <taxon>Candidatus Aerophobota</taxon>
    </lineage>
</organism>
<name>A0A662DHC6_UNCAE</name>
<accession>A0A662DHC6</accession>
<gene>
    <name evidence="1" type="ORF">DRJ04_04185</name>
</gene>
<comment type="caution">
    <text evidence="1">The sequence shown here is derived from an EMBL/GenBank/DDBJ whole genome shotgun (WGS) entry which is preliminary data.</text>
</comment>
<proteinExistence type="predicted"/>
<sequence length="65" mass="7482">MSKECQIIWLESSENKVLYKFLWLLMVKVNSLDHMGLKLFAIAIKAGNPSTRASIIRQGRTNKYP</sequence>
<evidence type="ECO:0000313" key="1">
    <source>
        <dbReference type="EMBL" id="RLE13519.1"/>
    </source>
</evidence>
<dbReference type="AlphaFoldDB" id="A0A662DHC6"/>
<protein>
    <submittedName>
        <fullName evidence="1">Uncharacterized protein</fullName>
    </submittedName>
</protein>